<proteinExistence type="predicted"/>
<dbReference type="EMBL" id="JBHULM010000001">
    <property type="protein sequence ID" value="MFD2540763.1"/>
    <property type="molecule type" value="Genomic_DNA"/>
</dbReference>
<dbReference type="RefSeq" id="WP_379899811.1">
    <property type="nucleotide sequence ID" value="NZ_JBHULM010000001.1"/>
</dbReference>
<keyword evidence="1" id="KW-0732">Signal</keyword>
<comment type="caution">
    <text evidence="2">The sequence shown here is derived from an EMBL/GenBank/DDBJ whole genome shotgun (WGS) entry which is preliminary data.</text>
</comment>
<feature type="signal peptide" evidence="1">
    <location>
        <begin position="1"/>
        <end position="18"/>
    </location>
</feature>
<evidence type="ECO:0000256" key="1">
    <source>
        <dbReference type="SAM" id="SignalP"/>
    </source>
</evidence>
<gene>
    <name evidence="2" type="ORF">ACFSSB_00415</name>
</gene>
<protein>
    <submittedName>
        <fullName evidence="2">Uncharacterized protein</fullName>
    </submittedName>
</protein>
<evidence type="ECO:0000313" key="2">
    <source>
        <dbReference type="EMBL" id="MFD2540763.1"/>
    </source>
</evidence>
<keyword evidence="3" id="KW-1185">Reference proteome</keyword>
<organism evidence="2 3">
    <name type="scientific">Lacinutrix gracilariae</name>
    <dbReference type="NCBI Taxonomy" id="1747198"/>
    <lineage>
        <taxon>Bacteria</taxon>
        <taxon>Pseudomonadati</taxon>
        <taxon>Bacteroidota</taxon>
        <taxon>Flavobacteriia</taxon>
        <taxon>Flavobacteriales</taxon>
        <taxon>Flavobacteriaceae</taxon>
        <taxon>Lacinutrix</taxon>
    </lineage>
</organism>
<name>A0ABW5JX81_9FLAO</name>
<feature type="chain" id="PRO_5047069987" evidence="1">
    <location>
        <begin position="19"/>
        <end position="476"/>
    </location>
</feature>
<dbReference type="Proteomes" id="UP001597467">
    <property type="component" value="Unassembled WGS sequence"/>
</dbReference>
<evidence type="ECO:0000313" key="3">
    <source>
        <dbReference type="Proteomes" id="UP001597467"/>
    </source>
</evidence>
<accession>A0ABW5JX81</accession>
<sequence>MKKVIFLFAFCIALSTYAQQGINYKAIIKDDLGNVIANQSVTVQFTILEGATNVYQETHAPTTDANGVIIVNIGEGTTTDVFTAIAWGTDEHWLNVQIDSGAGLVDLGTTQFMAVPYALSSRDNPWLKNEEGIHVINNDVGIGVANPEAQLDVRGGDWNLDAGNPGDLRIGNATSNFRIGVATGGGGAGITRMYSQDALLIGTNDRPSLTIAQNENVGIGTTTPNTKLQISGGSDASNSNGSGYMVLGNEPGLNLVFDNNEIIARNNTDSSALYIQQTGGSTNFGGDVSVSGVATTPSMDIANIESASSKVLVTKEYTEAKYSKRTKEIVIPSMAFQPSGNYHPVPRPLAGGPDLPATDRYHIIHNGLLFTLHDDAMYMAPLTLPVGSTVNQISAFLYDNEFTNLQFSLTATRLTTNIYVPIFTLTTDNSNSNQELTHSTPLTILSDYMYFFTITTAEAADWGEQGIKGIKVIYTE</sequence>
<reference evidence="3" key="1">
    <citation type="journal article" date="2019" name="Int. J. Syst. Evol. Microbiol.">
        <title>The Global Catalogue of Microorganisms (GCM) 10K type strain sequencing project: providing services to taxonomists for standard genome sequencing and annotation.</title>
        <authorList>
            <consortium name="The Broad Institute Genomics Platform"/>
            <consortium name="The Broad Institute Genome Sequencing Center for Infectious Disease"/>
            <person name="Wu L."/>
            <person name="Ma J."/>
        </authorList>
    </citation>
    <scope>NUCLEOTIDE SEQUENCE [LARGE SCALE GENOMIC DNA]</scope>
    <source>
        <strain evidence="3">KCTC 42808</strain>
    </source>
</reference>